<evidence type="ECO:0000313" key="2">
    <source>
        <dbReference type="Proteomes" id="UP000235145"/>
    </source>
</evidence>
<keyword evidence="2" id="KW-1185">Reference proteome</keyword>
<dbReference type="EMBL" id="NBSK02000007">
    <property type="protein sequence ID" value="KAJ0197736.1"/>
    <property type="molecule type" value="Genomic_DNA"/>
</dbReference>
<protein>
    <submittedName>
        <fullName evidence="1">Uncharacterized protein</fullName>
    </submittedName>
</protein>
<accession>A0A9R1X3D2</accession>
<gene>
    <name evidence="1" type="ORF">LSAT_V11C700368380</name>
</gene>
<dbReference type="Proteomes" id="UP000235145">
    <property type="component" value="Unassembled WGS sequence"/>
</dbReference>
<sequence>MHALKLNKSYYHEIHSKTADFATSKAIYKTMDTYQLRRSIFLLGEDEVGKQLFQDAADKGKLDAIFILGMLLMAEGSERKQEALIMLNNAYIST</sequence>
<organism evidence="1 2">
    <name type="scientific">Lactuca sativa</name>
    <name type="common">Garden lettuce</name>
    <dbReference type="NCBI Taxonomy" id="4236"/>
    <lineage>
        <taxon>Eukaryota</taxon>
        <taxon>Viridiplantae</taxon>
        <taxon>Streptophyta</taxon>
        <taxon>Embryophyta</taxon>
        <taxon>Tracheophyta</taxon>
        <taxon>Spermatophyta</taxon>
        <taxon>Magnoliopsida</taxon>
        <taxon>eudicotyledons</taxon>
        <taxon>Gunneridae</taxon>
        <taxon>Pentapetalae</taxon>
        <taxon>asterids</taxon>
        <taxon>campanulids</taxon>
        <taxon>Asterales</taxon>
        <taxon>Asteraceae</taxon>
        <taxon>Cichorioideae</taxon>
        <taxon>Cichorieae</taxon>
        <taxon>Lactucinae</taxon>
        <taxon>Lactuca</taxon>
    </lineage>
</organism>
<reference evidence="1 2" key="1">
    <citation type="journal article" date="2017" name="Nat. Commun.">
        <title>Genome assembly with in vitro proximity ligation data and whole-genome triplication in lettuce.</title>
        <authorList>
            <person name="Reyes-Chin-Wo S."/>
            <person name="Wang Z."/>
            <person name="Yang X."/>
            <person name="Kozik A."/>
            <person name="Arikit S."/>
            <person name="Song C."/>
            <person name="Xia L."/>
            <person name="Froenicke L."/>
            <person name="Lavelle D.O."/>
            <person name="Truco M.J."/>
            <person name="Xia R."/>
            <person name="Zhu S."/>
            <person name="Xu C."/>
            <person name="Xu H."/>
            <person name="Xu X."/>
            <person name="Cox K."/>
            <person name="Korf I."/>
            <person name="Meyers B.C."/>
            <person name="Michelmore R.W."/>
        </authorList>
    </citation>
    <scope>NUCLEOTIDE SEQUENCE [LARGE SCALE GENOMIC DNA]</scope>
    <source>
        <strain evidence="2">cv. Salinas</strain>
        <tissue evidence="1">Seedlings</tissue>
    </source>
</reference>
<dbReference type="AlphaFoldDB" id="A0A9R1X3D2"/>
<name>A0A9R1X3D2_LACSA</name>
<evidence type="ECO:0000313" key="1">
    <source>
        <dbReference type="EMBL" id="KAJ0197736.1"/>
    </source>
</evidence>
<proteinExistence type="predicted"/>
<comment type="caution">
    <text evidence="1">The sequence shown here is derived from an EMBL/GenBank/DDBJ whole genome shotgun (WGS) entry which is preliminary data.</text>
</comment>